<proteinExistence type="predicted"/>
<dbReference type="Proteomes" id="UP001232063">
    <property type="component" value="Unassembled WGS sequence"/>
</dbReference>
<evidence type="ECO:0000313" key="4">
    <source>
        <dbReference type="Proteomes" id="UP001232063"/>
    </source>
</evidence>
<keyword evidence="2" id="KW-0472">Membrane</keyword>
<evidence type="ECO:0000256" key="2">
    <source>
        <dbReference type="SAM" id="Phobius"/>
    </source>
</evidence>
<dbReference type="RefSeq" id="WP_314511850.1">
    <property type="nucleotide sequence ID" value="NZ_JASJOU010000004.1"/>
</dbReference>
<keyword evidence="1" id="KW-0175">Coiled coil</keyword>
<comment type="caution">
    <text evidence="3">The sequence shown here is derived from an EMBL/GenBank/DDBJ whole genome shotgun (WGS) entry which is preliminary data.</text>
</comment>
<dbReference type="AlphaFoldDB" id="A0AAE3R5Z6"/>
<evidence type="ECO:0000313" key="3">
    <source>
        <dbReference type="EMBL" id="MDJ1502044.1"/>
    </source>
</evidence>
<dbReference type="EMBL" id="JASJOU010000004">
    <property type="protein sequence ID" value="MDJ1502044.1"/>
    <property type="molecule type" value="Genomic_DNA"/>
</dbReference>
<sequence length="194" mass="22077">MWSKSKKAITALNKYLSDIDSISNVQEGNTWKAALKDTINLYTGNNSSISQRLDKLYFTREEHSTVPGVIGIFKDYVYDDSKKQNFKDLILFAIKHIESNGIYKSPDKKNLLHHFGNTEVISGAAFVILLVFGIGNYFGKLEKEREIIQTENKIKEAENFSITLKTENNRLKLTVDSLQNEIISLTSKLNPVKK</sequence>
<organism evidence="3 4">
    <name type="scientific">Xanthocytophaga agilis</name>
    <dbReference type="NCBI Taxonomy" id="3048010"/>
    <lineage>
        <taxon>Bacteria</taxon>
        <taxon>Pseudomonadati</taxon>
        <taxon>Bacteroidota</taxon>
        <taxon>Cytophagia</taxon>
        <taxon>Cytophagales</taxon>
        <taxon>Rhodocytophagaceae</taxon>
        <taxon>Xanthocytophaga</taxon>
    </lineage>
</organism>
<feature type="coiled-coil region" evidence="1">
    <location>
        <begin position="140"/>
        <end position="188"/>
    </location>
</feature>
<protein>
    <submittedName>
        <fullName evidence="3">Uncharacterized protein</fullName>
    </submittedName>
</protein>
<keyword evidence="2" id="KW-1133">Transmembrane helix</keyword>
<name>A0AAE3R5Z6_9BACT</name>
<evidence type="ECO:0000256" key="1">
    <source>
        <dbReference type="SAM" id="Coils"/>
    </source>
</evidence>
<gene>
    <name evidence="3" type="ORF">QNI22_15365</name>
</gene>
<reference evidence="3" key="1">
    <citation type="submission" date="2023-05" db="EMBL/GenBank/DDBJ databases">
        <authorList>
            <person name="Zhang X."/>
        </authorList>
    </citation>
    <scope>NUCLEOTIDE SEQUENCE</scope>
    <source>
        <strain evidence="3">BD1B2-1</strain>
    </source>
</reference>
<keyword evidence="2" id="KW-0812">Transmembrane</keyword>
<keyword evidence="4" id="KW-1185">Reference proteome</keyword>
<feature type="transmembrane region" description="Helical" evidence="2">
    <location>
        <begin position="120"/>
        <end position="139"/>
    </location>
</feature>
<accession>A0AAE3R5Z6</accession>